<feature type="compositionally biased region" description="Polar residues" evidence="1">
    <location>
        <begin position="1"/>
        <end position="19"/>
    </location>
</feature>
<feature type="compositionally biased region" description="Basic and acidic residues" evidence="1">
    <location>
        <begin position="20"/>
        <end position="36"/>
    </location>
</feature>
<feature type="region of interest" description="Disordered" evidence="1">
    <location>
        <begin position="268"/>
        <end position="310"/>
    </location>
</feature>
<feature type="compositionally biased region" description="Polar residues" evidence="1">
    <location>
        <begin position="60"/>
        <end position="71"/>
    </location>
</feature>
<sequence>MTRYSTPAQTPPQNGFTLTTDDRQPEVESVDWESRMSRLVGFEEESSSSDTEESEDSATPPESLSLPQDVQTKQALSSNPFAKLGLVGAATLAIVLVGGVFLSQLMSGSNQKPKTIVSPPVQEQPTDESISQQMEGQIDTLKTKLALTEQAQIVKAAQQQLRIAKSTPTVALQQPSVRQKVIPTPPPTAYVPRTVTVERIIRVPASQPSLSPQPPVVNPTQPVVNVTPPTPPSPFEEWARLAKLGSYGQVNPSNQPTSNIATLEPATNAQPQQEATNPNPDPNPEQTSQTPQQDNPAVSQAQPQGQKSVAVGSSAKAVLATAIFGETSNKSGGGGDADEAKNVFVIRLKEPLKSTDGAIALPANTEFLAEIGSLSEQGLLQMNVVKVISQNNGNPTERSLPNNAIILRGTQGKPLIANKFPSQSSSIASMDAGLFVLGGIAKAAELVNRPDTKLLPLYGGYGNNVVPSGDNSDNGDNSANNPNNGVVTGYTTVTENRRNLAAGVLEGGMNSVVPQIAQRNQQAIAQMSQQGGVWFLPAGTNIEIYVNQPTQF</sequence>
<dbReference type="Proteomes" id="UP000252085">
    <property type="component" value="Unassembled WGS sequence"/>
</dbReference>
<accession>A0A367RKG7</accession>
<protein>
    <recommendedName>
        <fullName evidence="5">TrbI/VirB10 family protein</fullName>
    </recommendedName>
</protein>
<keyword evidence="2" id="KW-1133">Transmembrane helix</keyword>
<keyword evidence="2" id="KW-0472">Membrane</keyword>
<comment type="caution">
    <text evidence="3">The sequence shown here is derived from an EMBL/GenBank/DDBJ whole genome shotgun (WGS) entry which is preliminary data.</text>
</comment>
<feature type="transmembrane region" description="Helical" evidence="2">
    <location>
        <begin position="81"/>
        <end position="102"/>
    </location>
</feature>
<evidence type="ECO:0000313" key="3">
    <source>
        <dbReference type="EMBL" id="RCJ36391.1"/>
    </source>
</evidence>
<gene>
    <name evidence="3" type="ORF">A6769_16970</name>
</gene>
<proteinExistence type="predicted"/>
<dbReference type="EMBL" id="LXQE01000149">
    <property type="protein sequence ID" value="RCJ36391.1"/>
    <property type="molecule type" value="Genomic_DNA"/>
</dbReference>
<feature type="region of interest" description="Disordered" evidence="1">
    <location>
        <begin position="1"/>
        <end position="71"/>
    </location>
</feature>
<evidence type="ECO:0008006" key="5">
    <source>
        <dbReference type="Google" id="ProtNLM"/>
    </source>
</evidence>
<evidence type="ECO:0000313" key="4">
    <source>
        <dbReference type="Proteomes" id="UP000252085"/>
    </source>
</evidence>
<name>A0A367RKG7_NOSPU</name>
<feature type="compositionally biased region" description="Polar residues" evidence="1">
    <location>
        <begin position="268"/>
        <end position="307"/>
    </location>
</feature>
<keyword evidence="2" id="KW-0812">Transmembrane</keyword>
<feature type="region of interest" description="Disordered" evidence="1">
    <location>
        <begin position="466"/>
        <end position="488"/>
    </location>
</feature>
<organism evidence="3 4">
    <name type="scientific">Nostoc punctiforme NIES-2108</name>
    <dbReference type="NCBI Taxonomy" id="1356359"/>
    <lineage>
        <taxon>Bacteria</taxon>
        <taxon>Bacillati</taxon>
        <taxon>Cyanobacteriota</taxon>
        <taxon>Cyanophyceae</taxon>
        <taxon>Nostocales</taxon>
        <taxon>Nostocaceae</taxon>
        <taxon>Nostoc</taxon>
    </lineage>
</organism>
<evidence type="ECO:0000256" key="1">
    <source>
        <dbReference type="SAM" id="MobiDB-lite"/>
    </source>
</evidence>
<evidence type="ECO:0000256" key="2">
    <source>
        <dbReference type="SAM" id="Phobius"/>
    </source>
</evidence>
<feature type="compositionally biased region" description="Acidic residues" evidence="1">
    <location>
        <begin position="42"/>
        <end position="56"/>
    </location>
</feature>
<reference evidence="3 4" key="1">
    <citation type="submission" date="2016-04" db="EMBL/GenBank/DDBJ databases">
        <authorList>
            <person name="Evans L.H."/>
            <person name="Alamgir A."/>
            <person name="Owens N."/>
            <person name="Weber N.D."/>
            <person name="Virtaneva K."/>
            <person name="Barbian K."/>
            <person name="Babar A."/>
            <person name="Rosenke K."/>
        </authorList>
    </citation>
    <scope>NUCLEOTIDE SEQUENCE [LARGE SCALE GENOMIC DNA]</scope>
    <source>
        <strain evidence="3">NIES-2108</strain>
    </source>
</reference>
<dbReference type="AlphaFoldDB" id="A0A367RKG7"/>